<keyword evidence="5" id="KW-0297">G-protein coupled receptor</keyword>
<dbReference type="STRING" id="48269.A0A183LUD7"/>
<dbReference type="PANTHER" id="PTHR24246">
    <property type="entry name" value="OLFACTORY RECEPTOR AND ADENOSINE RECEPTOR"/>
    <property type="match status" value="1"/>
</dbReference>
<dbReference type="PROSITE" id="PS00237">
    <property type="entry name" value="G_PROTEIN_RECEP_F1_1"/>
    <property type="match status" value="1"/>
</dbReference>
<gene>
    <name evidence="10" type="ORF">SMRZ_LOCUS7412</name>
</gene>
<evidence type="ECO:0000256" key="9">
    <source>
        <dbReference type="ARBA" id="ARBA00023224"/>
    </source>
</evidence>
<evidence type="ECO:0000256" key="1">
    <source>
        <dbReference type="ARBA" id="ARBA00004651"/>
    </source>
</evidence>
<name>A0A183LUD7_9TREM</name>
<keyword evidence="8" id="KW-0325">Glycoprotein</keyword>
<evidence type="ECO:0000256" key="5">
    <source>
        <dbReference type="ARBA" id="ARBA00023040"/>
    </source>
</evidence>
<keyword evidence="11" id="KW-1185">Reference proteome</keyword>
<dbReference type="PROSITE" id="PS50262">
    <property type="entry name" value="G_PROTEIN_RECEP_F1_2"/>
    <property type="match status" value="1"/>
</dbReference>
<keyword evidence="3" id="KW-0812">Transmembrane</keyword>
<dbReference type="Proteomes" id="UP000277204">
    <property type="component" value="Unassembled WGS sequence"/>
</dbReference>
<dbReference type="SUPFAM" id="SSF81321">
    <property type="entry name" value="Family A G protein-coupled receptor-like"/>
    <property type="match status" value="1"/>
</dbReference>
<organism evidence="10 11">
    <name type="scientific">Schistosoma margrebowiei</name>
    <dbReference type="NCBI Taxonomy" id="48269"/>
    <lineage>
        <taxon>Eukaryota</taxon>
        <taxon>Metazoa</taxon>
        <taxon>Spiralia</taxon>
        <taxon>Lophotrochozoa</taxon>
        <taxon>Platyhelminthes</taxon>
        <taxon>Trematoda</taxon>
        <taxon>Digenea</taxon>
        <taxon>Strigeidida</taxon>
        <taxon>Schistosomatoidea</taxon>
        <taxon>Schistosomatidae</taxon>
        <taxon>Schistosoma</taxon>
    </lineage>
</organism>
<dbReference type="SMART" id="SM01381">
    <property type="entry name" value="7TM_GPCR_Srsx"/>
    <property type="match status" value="1"/>
</dbReference>
<dbReference type="SUPFAM" id="SSF52540">
    <property type="entry name" value="P-loop containing nucleoside triphosphate hydrolases"/>
    <property type="match status" value="1"/>
</dbReference>
<evidence type="ECO:0000313" key="10">
    <source>
        <dbReference type="EMBL" id="VDO76201.1"/>
    </source>
</evidence>
<dbReference type="GO" id="GO:0005886">
    <property type="term" value="C:plasma membrane"/>
    <property type="evidence" value="ECO:0007669"/>
    <property type="project" value="UniProtKB-SubCell"/>
</dbReference>
<evidence type="ECO:0000313" key="11">
    <source>
        <dbReference type="Proteomes" id="UP000277204"/>
    </source>
</evidence>
<dbReference type="Pfam" id="PF00001">
    <property type="entry name" value="7tm_1"/>
    <property type="match status" value="1"/>
</dbReference>
<dbReference type="InterPro" id="IPR000276">
    <property type="entry name" value="GPCR_Rhodpsn"/>
</dbReference>
<keyword evidence="7" id="KW-0675">Receptor</keyword>
<keyword evidence="4" id="KW-1133">Transmembrane helix</keyword>
<dbReference type="Gene3D" id="1.20.1070.10">
    <property type="entry name" value="Rhodopsin 7-helix transmembrane proteins"/>
    <property type="match status" value="1"/>
</dbReference>
<dbReference type="AlphaFoldDB" id="A0A183LUD7"/>
<dbReference type="GO" id="GO:0004930">
    <property type="term" value="F:G protein-coupled receptor activity"/>
    <property type="evidence" value="ECO:0007669"/>
    <property type="project" value="UniProtKB-KW"/>
</dbReference>
<keyword evidence="6" id="KW-0472">Membrane</keyword>
<evidence type="ECO:0000256" key="2">
    <source>
        <dbReference type="ARBA" id="ARBA00022475"/>
    </source>
</evidence>
<reference evidence="10 11" key="1">
    <citation type="submission" date="2018-11" db="EMBL/GenBank/DDBJ databases">
        <authorList>
            <consortium name="Pathogen Informatics"/>
        </authorList>
    </citation>
    <scope>NUCLEOTIDE SEQUENCE [LARGE SCALE GENOMIC DNA]</scope>
    <source>
        <strain evidence="10 11">Zambia</strain>
    </source>
</reference>
<evidence type="ECO:0000256" key="6">
    <source>
        <dbReference type="ARBA" id="ARBA00023136"/>
    </source>
</evidence>
<dbReference type="Gene3D" id="6.20.240.20">
    <property type="match status" value="1"/>
</dbReference>
<sequence>MVNRSDWLFVDSPWDLLEDCENFYSGQSNDYVMCITSSILGFLSAYIFPIYSTFGIISNILIAVIFICLIPNSSRQMIYMGALAITDALTQILFGWLWVFPSKGLPYATLGNVYLFTFNISENLCRFHRFAYSFSCTLGGNLLLLMAIDRCLCVYMPVKYSKIPQRYAWYLIVLIIIISCLLMLPYGIVVGWHLSNNLLICWLNYNDLFLNIYHAFVSDSCLIQFLFVIGLNIAFMIKLRKLLNNRRKFINNIEERKELSASIVLVILCVTTLIASLPQSIAYIISFILPSILTNPNELRGPLRLVYNIADIFWHLIFIQTSCNIFIYAVRIKKFRHVLFHLLKCHYLKHITITTYSVECSTKTPNSFPIKNLTTTNNDVCNNTMFPGLFCLLDSVAQNDLRSIRRFKRNGSSFVLNHNLSTTPIEYAPNWSWFAPYHRSSASLKKLINFLEQSSVKSLRNLVSVFNYKEDYLSSFLPNSSSHIGVYSEVKSIMDTLTRSLYDCAAHNASYNPNDPGSGFNDGGPPSGLHWIHCFLPVSTAGLCELNEEIPLSQLMQTNYPSNDRLVNNDNHTNNEDVNHNTSNSYLSELMKRYPNKNLVFSPARICVNLIRAQIRGIELINTLQAVKQSYPDRLSLKEFCNRFVSLLPNSSKIRELKQNESSNKAIVHEILNSLHYSPETFQLGSNNVSFDSFLPHLIIKYFLFFWFTISIIIIIIIKIYLRTFIIPQLIHRLSYSPELSIDQELIHVQPDCKSFIIDCCNEQQVVIVSSF</sequence>
<accession>A0A183LUD7</accession>
<comment type="subcellular location">
    <subcellularLocation>
        <location evidence="1">Cell membrane</location>
        <topology evidence="1">Multi-pass membrane protein</topology>
    </subcellularLocation>
</comment>
<protein>
    <submittedName>
        <fullName evidence="10">Uncharacterized protein</fullName>
    </submittedName>
</protein>
<dbReference type="PANTHER" id="PTHR24246:SF27">
    <property type="entry name" value="ADENOSINE RECEPTOR, ISOFORM A"/>
    <property type="match status" value="1"/>
</dbReference>
<keyword evidence="2" id="KW-1003">Cell membrane</keyword>
<keyword evidence="9" id="KW-0807">Transducer</keyword>
<evidence type="ECO:0000256" key="7">
    <source>
        <dbReference type="ARBA" id="ARBA00023170"/>
    </source>
</evidence>
<evidence type="ECO:0000256" key="3">
    <source>
        <dbReference type="ARBA" id="ARBA00022692"/>
    </source>
</evidence>
<dbReference type="InterPro" id="IPR027417">
    <property type="entry name" value="P-loop_NTPase"/>
</dbReference>
<evidence type="ECO:0000256" key="4">
    <source>
        <dbReference type="ARBA" id="ARBA00022989"/>
    </source>
</evidence>
<dbReference type="EMBL" id="UZAI01002984">
    <property type="protein sequence ID" value="VDO76201.1"/>
    <property type="molecule type" value="Genomic_DNA"/>
</dbReference>
<dbReference type="InterPro" id="IPR017452">
    <property type="entry name" value="GPCR_Rhodpsn_7TM"/>
</dbReference>
<proteinExistence type="predicted"/>
<evidence type="ECO:0000256" key="8">
    <source>
        <dbReference type="ARBA" id="ARBA00023180"/>
    </source>
</evidence>